<feature type="transmembrane region" description="Helical" evidence="2">
    <location>
        <begin position="169"/>
        <end position="191"/>
    </location>
</feature>
<evidence type="ECO:0000256" key="1">
    <source>
        <dbReference type="SAM" id="MobiDB-lite"/>
    </source>
</evidence>
<accession>A0ABY4E0B3</accession>
<evidence type="ECO:0008006" key="5">
    <source>
        <dbReference type="Google" id="ProtNLM"/>
    </source>
</evidence>
<feature type="region of interest" description="Disordered" evidence="1">
    <location>
        <begin position="366"/>
        <end position="385"/>
    </location>
</feature>
<dbReference type="Proteomes" id="UP000832011">
    <property type="component" value="Chromosome"/>
</dbReference>
<keyword evidence="4" id="KW-1185">Reference proteome</keyword>
<evidence type="ECO:0000256" key="2">
    <source>
        <dbReference type="SAM" id="Phobius"/>
    </source>
</evidence>
<feature type="compositionally biased region" description="Low complexity" evidence="1">
    <location>
        <begin position="112"/>
        <end position="138"/>
    </location>
</feature>
<feature type="compositionally biased region" description="Polar residues" evidence="1">
    <location>
        <begin position="375"/>
        <end position="385"/>
    </location>
</feature>
<protein>
    <recommendedName>
        <fullName evidence="5">J domain-containing protein</fullName>
    </recommendedName>
</protein>
<keyword evidence="2" id="KW-0472">Membrane</keyword>
<organism evidence="3 4">
    <name type="scientific">Vitreoscilla massiliensis</name>
    <dbReference type="NCBI Taxonomy" id="1689272"/>
    <lineage>
        <taxon>Bacteria</taxon>
        <taxon>Pseudomonadati</taxon>
        <taxon>Pseudomonadota</taxon>
        <taxon>Betaproteobacteria</taxon>
        <taxon>Neisseriales</taxon>
        <taxon>Neisseriaceae</taxon>
        <taxon>Vitreoscilla</taxon>
    </lineage>
</organism>
<dbReference type="RefSeq" id="WP_058357328.1">
    <property type="nucleotide sequence ID" value="NZ_CABKVG010000010.1"/>
</dbReference>
<feature type="region of interest" description="Disordered" evidence="1">
    <location>
        <begin position="107"/>
        <end position="162"/>
    </location>
</feature>
<evidence type="ECO:0000313" key="4">
    <source>
        <dbReference type="Proteomes" id="UP000832011"/>
    </source>
</evidence>
<reference evidence="3 4" key="1">
    <citation type="journal article" date="2022" name="Res Sq">
        <title>Evolution of multicellular longitudinally dividing oral cavity symbionts (Neisseriaceae).</title>
        <authorList>
            <person name="Nyongesa S."/>
            <person name="Weber P."/>
            <person name="Bernet E."/>
            <person name="Pullido F."/>
            <person name="Nieckarz M."/>
            <person name="Delaby M."/>
            <person name="Nieves C."/>
            <person name="Viehboeck T."/>
            <person name="Krause N."/>
            <person name="Rivera-Millot A."/>
            <person name="Nakamura A."/>
            <person name="Vischer N."/>
            <person name="VanNieuwenhze M."/>
            <person name="Brun Y."/>
            <person name="Cava F."/>
            <person name="Bulgheresi S."/>
            <person name="Veyrier F."/>
        </authorList>
    </citation>
    <scope>NUCLEOTIDE SEQUENCE [LARGE SCALE GENOMIC DNA]</scope>
    <source>
        <strain evidence="3 4">SN4</strain>
    </source>
</reference>
<keyword evidence="2" id="KW-0812">Transmembrane</keyword>
<feature type="compositionally biased region" description="Basic residues" evidence="1">
    <location>
        <begin position="139"/>
        <end position="162"/>
    </location>
</feature>
<proteinExistence type="predicted"/>
<dbReference type="EMBL" id="CP091511">
    <property type="protein sequence ID" value="UOO88997.1"/>
    <property type="molecule type" value="Genomic_DNA"/>
</dbReference>
<gene>
    <name evidence="3" type="ORF">LVJ82_16360</name>
</gene>
<keyword evidence="2" id="KW-1133">Transmembrane helix</keyword>
<sequence>MVNLYQLLGLAAHADAQAIAAAIQARRLQADLNSQVLDKAEEWLLNPAVRAQYDAQLRAHDAAFFAEAAQDLPAMNAAPVDAATMPSSAPVPHTDNKQAVPVNTRLESPASAPSNQTNPANQANNPNPATSTSASHATSGRKKIKTTAAPKHRLKIKHGGKKSSGRGCLMAFLIVMVLGLLVLGLISWWGYSMFKEVKNTLNGYEIENMQTTPGWHIEQEGDSKVVYAVAQNQPNMVLMLMGEDALPMLANRDGGKTVWCHRDQTMLCRLQVQYDQDPPRVYEAGQIGTQILVSDANDKAEMPLRLQDTDKLSIKLLDNPQVAPFEFVLGPFPSDSMVRAPKASDAVASDMDAEVQKLEAQLQQLKAEAQAMQQNPASGAQPASQ</sequence>
<name>A0ABY4E0B3_9NEIS</name>
<evidence type="ECO:0000313" key="3">
    <source>
        <dbReference type="EMBL" id="UOO88997.1"/>
    </source>
</evidence>